<dbReference type="Gene3D" id="3.40.50.720">
    <property type="entry name" value="NAD(P)-binding Rossmann-like Domain"/>
    <property type="match status" value="1"/>
</dbReference>
<evidence type="ECO:0000313" key="4">
    <source>
        <dbReference type="Proteomes" id="UP000253061"/>
    </source>
</evidence>
<dbReference type="PRINTS" id="PR00081">
    <property type="entry name" value="GDHRDH"/>
</dbReference>
<keyword evidence="1" id="KW-0560">Oxidoreductase</keyword>
<dbReference type="RefSeq" id="WP_062955849.1">
    <property type="nucleotide sequence ID" value="NZ_JPWB01000004.1"/>
</dbReference>
<accession>A0A367VAP8</accession>
<dbReference type="SUPFAM" id="SSF51735">
    <property type="entry name" value="NAD(P)-binding Rossmann-fold domains"/>
    <property type="match status" value="1"/>
</dbReference>
<protein>
    <submittedName>
        <fullName evidence="3">3-hydroxy-2-methylbutyryl-CoA dehydrogenase</fullName>
    </submittedName>
</protein>
<dbReference type="InterPro" id="IPR002347">
    <property type="entry name" value="SDR_fam"/>
</dbReference>
<dbReference type="Proteomes" id="UP000253061">
    <property type="component" value="Unassembled WGS sequence"/>
</dbReference>
<evidence type="ECO:0000313" key="3">
    <source>
        <dbReference type="EMBL" id="RCK22275.1"/>
    </source>
</evidence>
<dbReference type="GO" id="GO:0016491">
    <property type="term" value="F:oxidoreductase activity"/>
    <property type="evidence" value="ECO:0007669"/>
    <property type="project" value="UniProtKB-KW"/>
</dbReference>
<name>A0A367VAP8_9PROT</name>
<dbReference type="PROSITE" id="PS00061">
    <property type="entry name" value="ADH_SHORT"/>
    <property type="match status" value="1"/>
</dbReference>
<dbReference type="InterPro" id="IPR020904">
    <property type="entry name" value="Sc_DH/Rdtase_CS"/>
</dbReference>
<proteinExistence type="inferred from homology"/>
<dbReference type="PANTHER" id="PTHR43658:SF8">
    <property type="entry name" value="17-BETA-HYDROXYSTEROID DEHYDROGENASE 14-RELATED"/>
    <property type="match status" value="1"/>
</dbReference>
<dbReference type="Pfam" id="PF00106">
    <property type="entry name" value="adh_short"/>
    <property type="match status" value="1"/>
</dbReference>
<reference evidence="3 4" key="1">
    <citation type="submission" date="2014-07" db="EMBL/GenBank/DDBJ databases">
        <title>Draft genome sequence of Thalassospira profundimaris R8-17.</title>
        <authorList>
            <person name="Lai Q."/>
            <person name="Shao Z."/>
        </authorList>
    </citation>
    <scope>NUCLEOTIDE SEQUENCE [LARGE SCALE GENOMIC DNA]</scope>
    <source>
        <strain evidence="3 4">R8-17</strain>
    </source>
</reference>
<dbReference type="PANTHER" id="PTHR43658">
    <property type="entry name" value="SHORT-CHAIN DEHYDROGENASE/REDUCTASE"/>
    <property type="match status" value="1"/>
</dbReference>
<comment type="caution">
    <text evidence="3">The sequence shown here is derived from an EMBL/GenBank/DDBJ whole genome shotgun (WGS) entry which is preliminary data.</text>
</comment>
<comment type="similarity">
    <text evidence="2">Belongs to the short-chain dehydrogenases/reductases (SDR) family.</text>
</comment>
<dbReference type="EMBL" id="JPWB01000004">
    <property type="protein sequence ID" value="RCK22275.1"/>
    <property type="molecule type" value="Genomic_DNA"/>
</dbReference>
<evidence type="ECO:0000256" key="2">
    <source>
        <dbReference type="RuleBase" id="RU000363"/>
    </source>
</evidence>
<sequence>MLLNQIPAIVTGGGSGLGAATARTFAVAGARVAIFDRDPDAAKRIASETGGIGFEVDVSDPDSVAEAFKKVKQSLGIPRVLVNCAGIGTASRILPRDGTLPINDFIKTLNVNLTGSYISMSHAAQLMSEATPLNDDGERGVIINTSSVGYEDGQIGQCAYAASKGGIASMTLPAARELARIGVRVMAIAPGLFATAMTDTLPDAAREAIAANIPFPKRLGKAQEFADLARHIVENTMLNGTVVRLDGAVRLQAR</sequence>
<organism evidence="3 4">
    <name type="scientific">Thalassospira profundimaris</name>
    <dbReference type="NCBI Taxonomy" id="502049"/>
    <lineage>
        <taxon>Bacteria</taxon>
        <taxon>Pseudomonadati</taxon>
        <taxon>Pseudomonadota</taxon>
        <taxon>Alphaproteobacteria</taxon>
        <taxon>Rhodospirillales</taxon>
        <taxon>Thalassospiraceae</taxon>
        <taxon>Thalassospira</taxon>
    </lineage>
</organism>
<evidence type="ECO:0000256" key="1">
    <source>
        <dbReference type="ARBA" id="ARBA00023002"/>
    </source>
</evidence>
<gene>
    <name evidence="3" type="ORF">TH6_11455</name>
</gene>
<dbReference type="AlphaFoldDB" id="A0A367VAP8"/>
<dbReference type="InterPro" id="IPR036291">
    <property type="entry name" value="NAD(P)-bd_dom_sf"/>
</dbReference>
<dbReference type="PRINTS" id="PR00080">
    <property type="entry name" value="SDRFAMILY"/>
</dbReference>